<dbReference type="InterPro" id="IPR004873">
    <property type="entry name" value="BURP_dom"/>
</dbReference>
<proteinExistence type="predicted"/>
<dbReference type="Pfam" id="PF03181">
    <property type="entry name" value="BURP"/>
    <property type="match status" value="1"/>
</dbReference>
<evidence type="ECO:0000256" key="1">
    <source>
        <dbReference type="SAM" id="SignalP"/>
    </source>
</evidence>
<dbReference type="EMBL" id="NMUH01010076">
    <property type="protein sequence ID" value="MQM20691.1"/>
    <property type="molecule type" value="Genomic_DNA"/>
</dbReference>
<sequence>MDRPVFALLVLALFVAVVNAHYTLPEDYWKKVLPNTPMPGIVRDLLHPDANIKAEKKAYYKEQAGKGISVTRDDIHIYHSAANLEEVRNDPRAALLFLEKDLHPGAKMKLRFIKSSPPAAFIPRAVADALPFSSGKLPEILARFSVKPDSIEAEQVRQMLKMCEDVSASGGEAQHCATSLESMVDFAASSLGTHNVRAVSTEAFKEEDAQKKQQYYTVPASGMEILATGGKVVVCHVEPYPYAVLYCHMSASSTKAYVVPLVGEDGSKVAAGAVCHMNTSTWNPGHVAFKLLDVKPGTPICHFLLQDNVIWVPSN</sequence>
<keyword evidence="4" id="KW-1185">Reference proteome</keyword>
<accession>A0A843XNG4</accession>
<organism evidence="3 4">
    <name type="scientific">Colocasia esculenta</name>
    <name type="common">Wild taro</name>
    <name type="synonym">Arum esculentum</name>
    <dbReference type="NCBI Taxonomy" id="4460"/>
    <lineage>
        <taxon>Eukaryota</taxon>
        <taxon>Viridiplantae</taxon>
        <taxon>Streptophyta</taxon>
        <taxon>Embryophyta</taxon>
        <taxon>Tracheophyta</taxon>
        <taxon>Spermatophyta</taxon>
        <taxon>Magnoliopsida</taxon>
        <taxon>Liliopsida</taxon>
        <taxon>Araceae</taxon>
        <taxon>Aroideae</taxon>
        <taxon>Colocasieae</taxon>
        <taxon>Colocasia</taxon>
    </lineage>
</organism>
<name>A0A843XNG4_COLES</name>
<evidence type="ECO:0000313" key="3">
    <source>
        <dbReference type="EMBL" id="MQM20691.1"/>
    </source>
</evidence>
<feature type="signal peptide" evidence="1">
    <location>
        <begin position="1"/>
        <end position="20"/>
    </location>
</feature>
<dbReference type="SMART" id="SM01045">
    <property type="entry name" value="BURP"/>
    <property type="match status" value="1"/>
</dbReference>
<evidence type="ECO:0000259" key="2">
    <source>
        <dbReference type="PROSITE" id="PS51277"/>
    </source>
</evidence>
<dbReference type="PANTHER" id="PTHR31236:SF2">
    <property type="entry name" value="BURP DOMAIN PROTEIN RD22"/>
    <property type="match status" value="1"/>
</dbReference>
<comment type="caution">
    <text evidence="3">The sequence shown here is derived from an EMBL/GenBank/DDBJ whole genome shotgun (WGS) entry which is preliminary data.</text>
</comment>
<protein>
    <recommendedName>
        <fullName evidence="2">BURP domain-containing protein</fullName>
    </recommendedName>
</protein>
<feature type="chain" id="PRO_5032924327" description="BURP domain-containing protein" evidence="1">
    <location>
        <begin position="21"/>
        <end position="315"/>
    </location>
</feature>
<evidence type="ECO:0000313" key="4">
    <source>
        <dbReference type="Proteomes" id="UP000652761"/>
    </source>
</evidence>
<reference evidence="3" key="1">
    <citation type="submission" date="2017-07" db="EMBL/GenBank/DDBJ databases">
        <title>Taro Niue Genome Assembly and Annotation.</title>
        <authorList>
            <person name="Atibalentja N."/>
            <person name="Keating K."/>
            <person name="Fields C.J."/>
        </authorList>
    </citation>
    <scope>NUCLEOTIDE SEQUENCE</scope>
    <source>
        <strain evidence="3">Niue_2</strain>
        <tissue evidence="3">Leaf</tissue>
    </source>
</reference>
<dbReference type="OrthoDB" id="763081at2759"/>
<keyword evidence="1" id="KW-0732">Signal</keyword>
<dbReference type="PANTHER" id="PTHR31236">
    <property type="entry name" value="BURP DOMAIN PROTEIN USPL1-LIKE"/>
    <property type="match status" value="1"/>
</dbReference>
<dbReference type="AlphaFoldDB" id="A0A843XNG4"/>
<dbReference type="PROSITE" id="PS51277">
    <property type="entry name" value="BURP"/>
    <property type="match status" value="1"/>
</dbReference>
<gene>
    <name evidence="3" type="ORF">Taro_053715</name>
</gene>
<feature type="domain" description="BURP" evidence="2">
    <location>
        <begin position="96"/>
        <end position="314"/>
    </location>
</feature>
<dbReference type="Proteomes" id="UP000652761">
    <property type="component" value="Unassembled WGS sequence"/>
</dbReference>
<dbReference type="InterPro" id="IPR044816">
    <property type="entry name" value="BURP"/>
</dbReference>